<reference evidence="2" key="1">
    <citation type="journal article" date="2014" name="Front. Microbiol.">
        <title>High frequency of phylogenetically diverse reductive dehalogenase-homologous genes in deep subseafloor sedimentary metagenomes.</title>
        <authorList>
            <person name="Kawai M."/>
            <person name="Futagami T."/>
            <person name="Toyoda A."/>
            <person name="Takaki Y."/>
            <person name="Nishi S."/>
            <person name="Hori S."/>
            <person name="Arai W."/>
            <person name="Tsubouchi T."/>
            <person name="Morono Y."/>
            <person name="Uchiyama I."/>
            <person name="Ito T."/>
            <person name="Fujiyama A."/>
            <person name="Inagaki F."/>
            <person name="Takami H."/>
        </authorList>
    </citation>
    <scope>NUCLEOTIDE SEQUENCE</scope>
    <source>
        <strain evidence="2">Expedition CK06-06</strain>
    </source>
</reference>
<gene>
    <name evidence="2" type="ORF">S01H1_49401</name>
</gene>
<feature type="non-terminal residue" evidence="2">
    <location>
        <position position="40"/>
    </location>
</feature>
<organism evidence="2">
    <name type="scientific">marine sediment metagenome</name>
    <dbReference type="NCBI Taxonomy" id="412755"/>
    <lineage>
        <taxon>unclassified sequences</taxon>
        <taxon>metagenomes</taxon>
        <taxon>ecological metagenomes</taxon>
    </lineage>
</organism>
<dbReference type="InterPro" id="IPR046346">
    <property type="entry name" value="Aminoacid_DH-like_N_sf"/>
</dbReference>
<sequence>MEIIDGRKIAAEIREELQQEISKLKEKGVIPGLAAILVGE</sequence>
<evidence type="ECO:0000313" key="2">
    <source>
        <dbReference type="EMBL" id="GAG21961.1"/>
    </source>
</evidence>
<dbReference type="GO" id="GO:0004488">
    <property type="term" value="F:methylenetetrahydrofolate dehydrogenase (NADP+) activity"/>
    <property type="evidence" value="ECO:0007669"/>
    <property type="project" value="InterPro"/>
</dbReference>
<dbReference type="InterPro" id="IPR020630">
    <property type="entry name" value="THF_DH/CycHdrlase_cat_dom"/>
</dbReference>
<dbReference type="Gene3D" id="3.40.50.10860">
    <property type="entry name" value="Leucine Dehydrogenase, chain A, domain 1"/>
    <property type="match status" value="1"/>
</dbReference>
<name>X0XAK9_9ZZZZ</name>
<comment type="caution">
    <text evidence="2">The sequence shown here is derived from an EMBL/GenBank/DDBJ whole genome shotgun (WGS) entry which is preliminary data.</text>
</comment>
<protein>
    <recommendedName>
        <fullName evidence="1">Tetrahydrofolate dehydrogenase/cyclohydrolase catalytic domain-containing protein</fullName>
    </recommendedName>
</protein>
<dbReference type="Pfam" id="PF00763">
    <property type="entry name" value="THF_DHG_CYH"/>
    <property type="match status" value="1"/>
</dbReference>
<dbReference type="EMBL" id="BARS01031776">
    <property type="protein sequence ID" value="GAG21961.1"/>
    <property type="molecule type" value="Genomic_DNA"/>
</dbReference>
<evidence type="ECO:0000259" key="1">
    <source>
        <dbReference type="Pfam" id="PF00763"/>
    </source>
</evidence>
<feature type="domain" description="Tetrahydrofolate dehydrogenase/cyclohydrolase catalytic" evidence="1">
    <location>
        <begin position="4"/>
        <end position="40"/>
    </location>
</feature>
<proteinExistence type="predicted"/>
<dbReference type="SUPFAM" id="SSF53223">
    <property type="entry name" value="Aminoacid dehydrogenase-like, N-terminal domain"/>
    <property type="match status" value="1"/>
</dbReference>
<dbReference type="AlphaFoldDB" id="X0XAK9"/>
<accession>X0XAK9</accession>